<dbReference type="Proteomes" id="UP000054495">
    <property type="component" value="Unassembled WGS sequence"/>
</dbReference>
<dbReference type="AlphaFoldDB" id="A0A0D6L9B3"/>
<reference evidence="2 3" key="1">
    <citation type="submission" date="2013-05" db="EMBL/GenBank/DDBJ databases">
        <title>Draft genome of the parasitic nematode Anyclostoma ceylanicum.</title>
        <authorList>
            <person name="Mitreva M."/>
        </authorList>
    </citation>
    <scope>NUCLEOTIDE SEQUENCE [LARGE SCALE GENOMIC DNA]</scope>
</reference>
<gene>
    <name evidence="2" type="ORF">ANCCEY_12418</name>
</gene>
<evidence type="ECO:0000313" key="3">
    <source>
        <dbReference type="Proteomes" id="UP000054495"/>
    </source>
</evidence>
<keyword evidence="1" id="KW-0732">Signal</keyword>
<evidence type="ECO:0000256" key="1">
    <source>
        <dbReference type="SAM" id="SignalP"/>
    </source>
</evidence>
<sequence>MLFSIVLLLVSVSTASTDCVASSPWSRCSCGPQDFPQGIYQLVTGFVSPQTIKSLTDGMADNICGQKTMQQVIDALINSLASKLTVSQWNSLLTLQNNLNSCLKPYGSSVSTVLSKMSSAFQTALSSQYSTLKSYGASLTKSGSSCSSVRGSMYGKACPMATAGVVQSCVTAAKGKMSSGEWS</sequence>
<dbReference type="EMBL" id="KE125428">
    <property type="protein sequence ID" value="EPB68490.1"/>
    <property type="molecule type" value="Genomic_DNA"/>
</dbReference>
<proteinExistence type="predicted"/>
<accession>A0A0D6L9B3</accession>
<feature type="signal peptide" evidence="1">
    <location>
        <begin position="1"/>
        <end position="17"/>
    </location>
</feature>
<organism evidence="2 3">
    <name type="scientific">Ancylostoma ceylanicum</name>
    <dbReference type="NCBI Taxonomy" id="53326"/>
    <lineage>
        <taxon>Eukaryota</taxon>
        <taxon>Metazoa</taxon>
        <taxon>Ecdysozoa</taxon>
        <taxon>Nematoda</taxon>
        <taxon>Chromadorea</taxon>
        <taxon>Rhabditida</taxon>
        <taxon>Rhabditina</taxon>
        <taxon>Rhabditomorpha</taxon>
        <taxon>Strongyloidea</taxon>
        <taxon>Ancylostomatidae</taxon>
        <taxon>Ancylostomatinae</taxon>
        <taxon>Ancylostoma</taxon>
    </lineage>
</organism>
<feature type="chain" id="PRO_5002306994" evidence="1">
    <location>
        <begin position="18"/>
        <end position="183"/>
    </location>
</feature>
<evidence type="ECO:0000313" key="2">
    <source>
        <dbReference type="EMBL" id="EPB68490.1"/>
    </source>
</evidence>
<name>A0A0D6L9B3_9BILA</name>
<protein>
    <submittedName>
        <fullName evidence="2">Uncharacterized protein</fullName>
    </submittedName>
</protein>
<keyword evidence="3" id="KW-1185">Reference proteome</keyword>